<dbReference type="EMBL" id="JAQQWL010000006">
    <property type="protein sequence ID" value="KAK8069133.1"/>
    <property type="molecule type" value="Genomic_DNA"/>
</dbReference>
<evidence type="ECO:0000313" key="2">
    <source>
        <dbReference type="Proteomes" id="UP001480595"/>
    </source>
</evidence>
<gene>
    <name evidence="1" type="ORF">PG994_005749</name>
</gene>
<reference evidence="1 2" key="1">
    <citation type="submission" date="2023-01" db="EMBL/GenBank/DDBJ databases">
        <title>Analysis of 21 Apiospora genomes using comparative genomics revels a genus with tremendous synthesis potential of carbohydrate active enzymes and secondary metabolites.</title>
        <authorList>
            <person name="Sorensen T."/>
        </authorList>
    </citation>
    <scope>NUCLEOTIDE SEQUENCE [LARGE SCALE GENOMIC DNA]</scope>
    <source>
        <strain evidence="1 2">CBS 135458</strain>
    </source>
</reference>
<protein>
    <submittedName>
        <fullName evidence="1">Uncharacterized protein</fullName>
    </submittedName>
</protein>
<accession>A0ABR1VD38</accession>
<sequence>MPARASPPSSKYFALHLDFSYVGAEVIIVRSRAAFGSPFIAGVRYIAAKSVPWTRPAATCLYISETPRLFLSIYEVKLKPNDLQLQPITMNVCARGSQQELSMMKRTRNVLRVATKVVPSRSPIVLIGPRSTSLRSGLAGGLFGG</sequence>
<proteinExistence type="predicted"/>
<dbReference type="GeneID" id="92090221"/>
<comment type="caution">
    <text evidence="1">The sequence shown here is derived from an EMBL/GenBank/DDBJ whole genome shotgun (WGS) entry which is preliminary data.</text>
</comment>
<dbReference type="RefSeq" id="XP_066716427.1">
    <property type="nucleotide sequence ID" value="XM_066857158.1"/>
</dbReference>
<dbReference type="Proteomes" id="UP001480595">
    <property type="component" value="Unassembled WGS sequence"/>
</dbReference>
<name>A0ABR1VD38_9PEZI</name>
<evidence type="ECO:0000313" key="1">
    <source>
        <dbReference type="EMBL" id="KAK8069133.1"/>
    </source>
</evidence>
<keyword evidence="2" id="KW-1185">Reference proteome</keyword>
<organism evidence="1 2">
    <name type="scientific">Apiospora phragmitis</name>
    <dbReference type="NCBI Taxonomy" id="2905665"/>
    <lineage>
        <taxon>Eukaryota</taxon>
        <taxon>Fungi</taxon>
        <taxon>Dikarya</taxon>
        <taxon>Ascomycota</taxon>
        <taxon>Pezizomycotina</taxon>
        <taxon>Sordariomycetes</taxon>
        <taxon>Xylariomycetidae</taxon>
        <taxon>Amphisphaeriales</taxon>
        <taxon>Apiosporaceae</taxon>
        <taxon>Apiospora</taxon>
    </lineage>
</organism>